<evidence type="ECO:0000313" key="2">
    <source>
        <dbReference type="EMBL" id="VBA36881.1"/>
    </source>
</evidence>
<evidence type="ECO:0000313" key="3">
    <source>
        <dbReference type="Proteomes" id="UP000267289"/>
    </source>
</evidence>
<gene>
    <name evidence="2" type="ORF">LAUMK13_01370</name>
</gene>
<feature type="region of interest" description="Disordered" evidence="1">
    <location>
        <begin position="288"/>
        <end position="384"/>
    </location>
</feature>
<sequence length="384" mass="41425">MGPLTRSRVEAFDQTADMLTEAAAQWRARAAVVERAAHAYVEQMTNPDGTAWEGQAAGSAAQMAHSDNLAVLPAVDHAHQMADIAHRGGETLRGARAEALEAIADAEDSGFVVGEDLSVTDTRSADSPAQRLARQQQAEIHRSFIAHRVARLDAANESIATKLQTGAARLVGMAPAGWHQPVTELVRPVPAKPARPVDSRATIRAVDNHWKQDPQLPAPVDPKDMTAPAARAAWEAVNAEMAAYNARCGRTFVLPNEQAAYNACLADRGPLLERQAAIRARLRDLGIQVEGEPPPAPDPAGPQPNRGLPPNGISPPTEGNPEVGPASRPSEKPLGGQSLWDENGGEWRYFPGDRWHNAHWDYNPHDTPNSRWKNIPIGDLPPNK</sequence>
<accession>A0A498PV97</accession>
<name>A0A498PV97_9MYCO</name>
<protein>
    <recommendedName>
        <fullName evidence="4">Transmembrane protein</fullName>
    </recommendedName>
</protein>
<keyword evidence="3" id="KW-1185">Reference proteome</keyword>
<feature type="compositionally biased region" description="Basic and acidic residues" evidence="1">
    <location>
        <begin position="351"/>
        <end position="364"/>
    </location>
</feature>
<feature type="compositionally biased region" description="Pro residues" evidence="1">
    <location>
        <begin position="292"/>
        <end position="302"/>
    </location>
</feature>
<evidence type="ECO:0008006" key="4">
    <source>
        <dbReference type="Google" id="ProtNLM"/>
    </source>
</evidence>
<dbReference type="OrthoDB" id="4730962at2"/>
<dbReference type="Proteomes" id="UP000267289">
    <property type="component" value="Unassembled WGS sequence"/>
</dbReference>
<dbReference type="AlphaFoldDB" id="A0A498PV97"/>
<reference evidence="2 3" key="1">
    <citation type="submission" date="2018-09" db="EMBL/GenBank/DDBJ databases">
        <authorList>
            <person name="Tagini F."/>
        </authorList>
    </citation>
    <scope>NUCLEOTIDE SEQUENCE [LARGE SCALE GENOMIC DNA]</scope>
    <source>
        <strain evidence="2 3">MK13</strain>
    </source>
</reference>
<evidence type="ECO:0000256" key="1">
    <source>
        <dbReference type="SAM" id="MobiDB-lite"/>
    </source>
</evidence>
<dbReference type="EMBL" id="UPHQ01000055">
    <property type="protein sequence ID" value="VBA36881.1"/>
    <property type="molecule type" value="Genomic_DNA"/>
</dbReference>
<proteinExistence type="predicted"/>
<organism evidence="2 3">
    <name type="scientific">Mycobacterium innocens</name>
    <dbReference type="NCBI Taxonomy" id="2341083"/>
    <lineage>
        <taxon>Bacteria</taxon>
        <taxon>Bacillati</taxon>
        <taxon>Actinomycetota</taxon>
        <taxon>Actinomycetes</taxon>
        <taxon>Mycobacteriales</taxon>
        <taxon>Mycobacteriaceae</taxon>
        <taxon>Mycobacterium</taxon>
    </lineage>
</organism>